<organism evidence="1 2">
    <name type="scientific">Phytophthora lilii</name>
    <dbReference type="NCBI Taxonomy" id="2077276"/>
    <lineage>
        <taxon>Eukaryota</taxon>
        <taxon>Sar</taxon>
        <taxon>Stramenopiles</taxon>
        <taxon>Oomycota</taxon>
        <taxon>Peronosporomycetes</taxon>
        <taxon>Peronosporales</taxon>
        <taxon>Peronosporaceae</taxon>
        <taxon>Phytophthora</taxon>
    </lineage>
</organism>
<accession>A0A9W6TIY0</accession>
<dbReference type="Proteomes" id="UP001165083">
    <property type="component" value="Unassembled WGS sequence"/>
</dbReference>
<reference evidence="1" key="1">
    <citation type="submission" date="2023-04" db="EMBL/GenBank/DDBJ databases">
        <title>Phytophthora lilii NBRC 32176.</title>
        <authorList>
            <person name="Ichikawa N."/>
            <person name="Sato H."/>
            <person name="Tonouchi N."/>
        </authorList>
    </citation>
    <scope>NUCLEOTIDE SEQUENCE</scope>
    <source>
        <strain evidence="1">NBRC 32176</strain>
    </source>
</reference>
<evidence type="ECO:0000313" key="1">
    <source>
        <dbReference type="EMBL" id="GMF14212.1"/>
    </source>
</evidence>
<evidence type="ECO:0000313" key="2">
    <source>
        <dbReference type="Proteomes" id="UP001165083"/>
    </source>
</evidence>
<dbReference type="OrthoDB" id="116398at2759"/>
<keyword evidence="2" id="KW-1185">Reference proteome</keyword>
<dbReference type="AlphaFoldDB" id="A0A9W6TIY0"/>
<sequence>MAVADIAVPGEGLLAEVLAKTAALSRDVNEAKNVCEHLQSGLISVMDELQTREKEEQLPSSELLDKFVAVAVTFLRYLQRYQGKEAVYRVVEYEKMLGEERQINESVAELFELFHVVTVNWEEQWEHAVNVQKDLLTASAKDTNAHGSEIMECIKAMMTAITAASKAISEELPPWFIPLYDITYETKEDRLVRCIMEGGVQEQMW</sequence>
<comment type="caution">
    <text evidence="1">The sequence shown here is derived from an EMBL/GenBank/DDBJ whole genome shotgun (WGS) entry which is preliminary data.</text>
</comment>
<protein>
    <submittedName>
        <fullName evidence="1">Unnamed protein product</fullName>
    </submittedName>
</protein>
<name>A0A9W6TIY0_9STRA</name>
<proteinExistence type="predicted"/>
<gene>
    <name evidence="1" type="ORF">Plil01_000459800</name>
</gene>
<dbReference type="EMBL" id="BSXW01000186">
    <property type="protein sequence ID" value="GMF14212.1"/>
    <property type="molecule type" value="Genomic_DNA"/>
</dbReference>